<dbReference type="OrthoDB" id="5977691at2759"/>
<evidence type="ECO:0000313" key="2">
    <source>
        <dbReference type="EMBL" id="PFX20515.1"/>
    </source>
</evidence>
<dbReference type="Gene3D" id="3.40.50.10140">
    <property type="entry name" value="Toll/interleukin-1 receptor homology (TIR) domain"/>
    <property type="match status" value="1"/>
</dbReference>
<feature type="region of interest" description="Disordered" evidence="1">
    <location>
        <begin position="111"/>
        <end position="132"/>
    </location>
</feature>
<reference evidence="3" key="1">
    <citation type="journal article" date="2017" name="bioRxiv">
        <title>Comparative analysis of the genomes of Stylophora pistillata and Acropora digitifera provides evidence for extensive differences between species of corals.</title>
        <authorList>
            <person name="Voolstra C.R."/>
            <person name="Li Y."/>
            <person name="Liew Y.J."/>
            <person name="Baumgarten S."/>
            <person name="Zoccola D."/>
            <person name="Flot J.-F."/>
            <person name="Tambutte S."/>
            <person name="Allemand D."/>
            <person name="Aranda M."/>
        </authorList>
    </citation>
    <scope>NUCLEOTIDE SEQUENCE [LARGE SCALE GENOMIC DNA]</scope>
</reference>
<evidence type="ECO:0000313" key="3">
    <source>
        <dbReference type="Proteomes" id="UP000225706"/>
    </source>
</evidence>
<dbReference type="Proteomes" id="UP000225706">
    <property type="component" value="Unassembled WGS sequence"/>
</dbReference>
<protein>
    <submittedName>
        <fullName evidence="2">Uncharacterized protein</fullName>
    </submittedName>
</protein>
<sequence length="258" mass="30123">MSSESPQQYMGKDVSAWEHTEHSNTCTSSTSYYDSQYSEKQRNQRKLANRSPASRGYPKECVDFDEFSTQRDNRAVRYRTAHQQWLLDNDAFSLNSMNEWQQDLRRWTPSSSARYPLRRKTPKPPIDPETLPEDSQVHIYHSKKDRLWVKRWIIGVLEANRYNITTNGQKSRKTSRMIVVFTPELFEEPFCQEILDAIEGKMVLGIKLKDCDIPDMIANNCTSYIDLTATDLSDLTFHITFMFRMRKALKLPVSICSA</sequence>
<feature type="compositionally biased region" description="Low complexity" evidence="1">
    <location>
        <begin position="23"/>
        <end position="36"/>
    </location>
</feature>
<evidence type="ECO:0000256" key="1">
    <source>
        <dbReference type="SAM" id="MobiDB-lite"/>
    </source>
</evidence>
<accession>A0A2B4RW93</accession>
<dbReference type="AlphaFoldDB" id="A0A2B4RW93"/>
<dbReference type="EMBL" id="LSMT01000314">
    <property type="protein sequence ID" value="PFX20515.1"/>
    <property type="molecule type" value="Genomic_DNA"/>
</dbReference>
<dbReference type="SUPFAM" id="SSF52200">
    <property type="entry name" value="Toll/Interleukin receptor TIR domain"/>
    <property type="match status" value="1"/>
</dbReference>
<proteinExistence type="predicted"/>
<dbReference type="InterPro" id="IPR035897">
    <property type="entry name" value="Toll_tir_struct_dom_sf"/>
</dbReference>
<feature type="region of interest" description="Disordered" evidence="1">
    <location>
        <begin position="1"/>
        <end position="55"/>
    </location>
</feature>
<name>A0A2B4RW93_STYPI</name>
<comment type="caution">
    <text evidence="2">The sequence shown here is derived from an EMBL/GenBank/DDBJ whole genome shotgun (WGS) entry which is preliminary data.</text>
</comment>
<gene>
    <name evidence="2" type="ORF">AWC38_SpisGene15040</name>
</gene>
<organism evidence="2 3">
    <name type="scientific">Stylophora pistillata</name>
    <name type="common">Smooth cauliflower coral</name>
    <dbReference type="NCBI Taxonomy" id="50429"/>
    <lineage>
        <taxon>Eukaryota</taxon>
        <taxon>Metazoa</taxon>
        <taxon>Cnidaria</taxon>
        <taxon>Anthozoa</taxon>
        <taxon>Hexacorallia</taxon>
        <taxon>Scleractinia</taxon>
        <taxon>Astrocoeniina</taxon>
        <taxon>Pocilloporidae</taxon>
        <taxon>Stylophora</taxon>
    </lineage>
</organism>
<keyword evidence="3" id="KW-1185">Reference proteome</keyword>